<evidence type="ECO:0000313" key="1">
    <source>
        <dbReference type="EMBL" id="BBM53406.1"/>
    </source>
</evidence>
<organism evidence="1 2">
    <name type="scientific">Leptotrichia trevisanii</name>
    <dbReference type="NCBI Taxonomy" id="109328"/>
    <lineage>
        <taxon>Bacteria</taxon>
        <taxon>Fusobacteriati</taxon>
        <taxon>Fusobacteriota</taxon>
        <taxon>Fusobacteriia</taxon>
        <taxon>Fusobacteriales</taxon>
        <taxon>Leptotrichiaceae</taxon>
        <taxon>Leptotrichia</taxon>
    </lineage>
</organism>
<dbReference type="Proteomes" id="UP000321378">
    <property type="component" value="Chromosome"/>
</dbReference>
<dbReference type="RefSeq" id="WP_146997528.1">
    <property type="nucleotide sequence ID" value="NZ_AP019840.1"/>
</dbReference>
<dbReference type="EMBL" id="AP019840">
    <property type="protein sequence ID" value="BBM53406.1"/>
    <property type="molecule type" value="Genomic_DNA"/>
</dbReference>
<name>A0A510KNY8_9FUSO</name>
<gene>
    <name evidence="1" type="ORF">JMUB3935_2393</name>
</gene>
<protein>
    <submittedName>
        <fullName evidence="1">Uncharacterized protein</fullName>
    </submittedName>
</protein>
<proteinExistence type="predicted"/>
<sequence>MKREDVLELKIIDTLITEDGIDYIICKLSQNTDVLKRGVNTEYSKSFEYPGWDIRKKQLYTLGVTKKYENLPFAVPTSDIELLKEKVKAINEKYGIKKRWRAEQGGYFYYIDFLFETERTVETFVEGDDAIYKSGNYFETKEEAQEYAEYMKKCSLEWHEKRDK</sequence>
<reference evidence="1 2" key="1">
    <citation type="submission" date="2019-07" db="EMBL/GenBank/DDBJ databases">
        <title>Complete Genome Sequence of Leptotrichia trevisanii Strain JMUB3935.</title>
        <authorList>
            <person name="Watanabe S."/>
            <person name="Cui L."/>
        </authorList>
    </citation>
    <scope>NUCLEOTIDE SEQUENCE [LARGE SCALE GENOMIC DNA]</scope>
    <source>
        <strain evidence="1 2">JMUB3935</strain>
    </source>
</reference>
<dbReference type="AlphaFoldDB" id="A0A510KNY8"/>
<evidence type="ECO:0000313" key="2">
    <source>
        <dbReference type="Proteomes" id="UP000321378"/>
    </source>
</evidence>
<accession>A0A510KNY8</accession>